<evidence type="ECO:0000256" key="2">
    <source>
        <dbReference type="SAM" id="Phobius"/>
    </source>
</evidence>
<evidence type="ECO:0000313" key="4">
    <source>
        <dbReference type="Proteomes" id="UP001156441"/>
    </source>
</evidence>
<feature type="region of interest" description="Disordered" evidence="1">
    <location>
        <begin position="181"/>
        <end position="262"/>
    </location>
</feature>
<keyword evidence="2" id="KW-0812">Transmembrane</keyword>
<keyword evidence="2" id="KW-1133">Transmembrane helix</keyword>
<evidence type="ECO:0000313" key="3">
    <source>
        <dbReference type="EMBL" id="MCT2587283.1"/>
    </source>
</evidence>
<feature type="compositionally biased region" description="Low complexity" evidence="1">
    <location>
        <begin position="235"/>
        <end position="253"/>
    </location>
</feature>
<comment type="caution">
    <text evidence="3">The sequence shown here is derived from an EMBL/GenBank/DDBJ whole genome shotgun (WGS) entry which is preliminary data.</text>
</comment>
<protein>
    <recommendedName>
        <fullName evidence="5">DUF2567 domain-containing protein</fullName>
    </recommendedName>
</protein>
<evidence type="ECO:0000256" key="1">
    <source>
        <dbReference type="SAM" id="MobiDB-lite"/>
    </source>
</evidence>
<accession>A0ABT2JHR5</accession>
<organism evidence="3 4">
    <name type="scientific">Actinophytocola gossypii</name>
    <dbReference type="NCBI Taxonomy" id="2812003"/>
    <lineage>
        <taxon>Bacteria</taxon>
        <taxon>Bacillati</taxon>
        <taxon>Actinomycetota</taxon>
        <taxon>Actinomycetes</taxon>
        <taxon>Pseudonocardiales</taxon>
        <taxon>Pseudonocardiaceae</taxon>
    </lineage>
</organism>
<feature type="transmembrane region" description="Helical" evidence="2">
    <location>
        <begin position="106"/>
        <end position="127"/>
    </location>
</feature>
<feature type="transmembrane region" description="Helical" evidence="2">
    <location>
        <begin position="76"/>
        <end position="94"/>
    </location>
</feature>
<proteinExistence type="predicted"/>
<evidence type="ECO:0008006" key="5">
    <source>
        <dbReference type="Google" id="ProtNLM"/>
    </source>
</evidence>
<keyword evidence="2" id="KW-0472">Membrane</keyword>
<dbReference type="Proteomes" id="UP001156441">
    <property type="component" value="Unassembled WGS sequence"/>
</dbReference>
<keyword evidence="4" id="KW-1185">Reference proteome</keyword>
<dbReference type="EMBL" id="JAFFZE010000024">
    <property type="protein sequence ID" value="MCT2587283.1"/>
    <property type="molecule type" value="Genomic_DNA"/>
</dbReference>
<gene>
    <name evidence="3" type="ORF">JT362_29585</name>
</gene>
<reference evidence="3 4" key="1">
    <citation type="submission" date="2021-02" db="EMBL/GenBank/DDBJ databases">
        <title>Actinophytocola xerophila sp. nov., isolated from soil of cotton cropping field.</title>
        <authorList>
            <person name="Huang R."/>
            <person name="Chen X."/>
            <person name="Ge X."/>
            <person name="Liu W."/>
        </authorList>
    </citation>
    <scope>NUCLEOTIDE SEQUENCE [LARGE SCALE GENOMIC DNA]</scope>
    <source>
        <strain evidence="3 4">S1-96</strain>
    </source>
</reference>
<feature type="transmembrane region" description="Helical" evidence="2">
    <location>
        <begin position="147"/>
        <end position="171"/>
    </location>
</feature>
<name>A0ABT2JHR5_9PSEU</name>
<sequence>MHAMAGAGRLRGLAILGTVAAGLLVLVSTFVNVFTLELSVSGSNMEATVHLTNWGVETTVGSEIAPNLLLAPHTGYPLMFCAAVLLGAAIVSATARSSAATRVAGLLSAVGAAFLAGVVWSVVLMASRLSEMFDFLPPTDDRTVSTSAAPGLWLLGGAVGLALGAAVAAFLRGREEPVLPEADLATPPMGFAVQSPDQGEPVSQPVQDSPRPDVEVPEQPYVRHAVDVPPPPTGLAPLAGPATSGAEPSAGSESADRPNDGP</sequence>
<dbReference type="RefSeq" id="WP_260195165.1">
    <property type="nucleotide sequence ID" value="NZ_JAFFZE010000024.1"/>
</dbReference>
<feature type="transmembrane region" description="Helical" evidence="2">
    <location>
        <begin position="12"/>
        <end position="35"/>
    </location>
</feature>